<dbReference type="RefSeq" id="WP_255900566.1">
    <property type="nucleotide sequence ID" value="NZ_JAFMZO010000002.1"/>
</dbReference>
<name>A0ABW4ZNH1_9SPHI</name>
<dbReference type="EMBL" id="JBHUHZ010000002">
    <property type="protein sequence ID" value="MFD2163628.1"/>
    <property type="molecule type" value="Genomic_DNA"/>
</dbReference>
<organism evidence="1 2">
    <name type="scientific">Paradesertivirga mongoliensis</name>
    <dbReference type="NCBI Taxonomy" id="2100740"/>
    <lineage>
        <taxon>Bacteria</taxon>
        <taxon>Pseudomonadati</taxon>
        <taxon>Bacteroidota</taxon>
        <taxon>Sphingobacteriia</taxon>
        <taxon>Sphingobacteriales</taxon>
        <taxon>Sphingobacteriaceae</taxon>
        <taxon>Paradesertivirga</taxon>
    </lineage>
</organism>
<reference evidence="2" key="1">
    <citation type="journal article" date="2019" name="Int. J. Syst. Evol. Microbiol.">
        <title>The Global Catalogue of Microorganisms (GCM) 10K type strain sequencing project: providing services to taxonomists for standard genome sequencing and annotation.</title>
        <authorList>
            <consortium name="The Broad Institute Genomics Platform"/>
            <consortium name="The Broad Institute Genome Sequencing Center for Infectious Disease"/>
            <person name="Wu L."/>
            <person name="Ma J."/>
        </authorList>
    </citation>
    <scope>NUCLEOTIDE SEQUENCE [LARGE SCALE GENOMIC DNA]</scope>
    <source>
        <strain evidence="2">KCTC 42217</strain>
    </source>
</reference>
<sequence length="62" mass="7293">MSDFFMVMIDGKPTRFEKKRIIAVEPYEFGTKIIMEASHTEEEPIIYFTSEAHELVMKSYLS</sequence>
<dbReference type="Proteomes" id="UP001597387">
    <property type="component" value="Unassembled WGS sequence"/>
</dbReference>
<gene>
    <name evidence="1" type="ORF">ACFSJU_14555</name>
</gene>
<evidence type="ECO:0000313" key="2">
    <source>
        <dbReference type="Proteomes" id="UP001597387"/>
    </source>
</evidence>
<comment type="caution">
    <text evidence="1">The sequence shown here is derived from an EMBL/GenBank/DDBJ whole genome shotgun (WGS) entry which is preliminary data.</text>
</comment>
<keyword evidence="2" id="KW-1185">Reference proteome</keyword>
<protein>
    <submittedName>
        <fullName evidence="1">Uncharacterized protein</fullName>
    </submittedName>
</protein>
<evidence type="ECO:0000313" key="1">
    <source>
        <dbReference type="EMBL" id="MFD2163628.1"/>
    </source>
</evidence>
<accession>A0ABW4ZNH1</accession>
<proteinExistence type="predicted"/>